<dbReference type="PRINTS" id="PR00756">
    <property type="entry name" value="ALADIPTASE"/>
</dbReference>
<keyword evidence="10" id="KW-0472">Membrane</keyword>
<keyword evidence="6 10" id="KW-0482">Metalloprotease</keyword>
<protein>
    <recommendedName>
        <fullName evidence="10">Aminopeptidase</fullName>
        <ecNumber evidence="10">3.4.11.-</ecNumber>
    </recommendedName>
</protein>
<dbReference type="Gene3D" id="1.10.390.10">
    <property type="entry name" value="Neutral Protease Domain 2"/>
    <property type="match status" value="1"/>
</dbReference>
<dbReference type="GO" id="GO:0070006">
    <property type="term" value="F:metalloaminopeptidase activity"/>
    <property type="evidence" value="ECO:0007669"/>
    <property type="project" value="TreeGrafter"/>
</dbReference>
<evidence type="ECO:0000256" key="11">
    <source>
        <dbReference type="SAM" id="MobiDB-lite"/>
    </source>
</evidence>
<dbReference type="InterPro" id="IPR034016">
    <property type="entry name" value="M1_APN-typ"/>
</dbReference>
<evidence type="ECO:0000256" key="3">
    <source>
        <dbReference type="ARBA" id="ARBA00022723"/>
    </source>
</evidence>
<dbReference type="PANTHER" id="PTHR11533:SF299">
    <property type="entry name" value="AMINOPEPTIDASE"/>
    <property type="match status" value="1"/>
</dbReference>
<keyword evidence="3 8" id="KW-0479">Metal-binding</keyword>
<dbReference type="EC" id="3.4.11.-" evidence="10"/>
<reference evidence="15" key="1">
    <citation type="submission" date="2024-02" db="UniProtKB">
        <authorList>
            <consortium name="WormBaseParasite"/>
        </authorList>
    </citation>
    <scope>IDENTIFICATION</scope>
</reference>
<organism evidence="14 15">
    <name type="scientific">Mesorhabditis belari</name>
    <dbReference type="NCBI Taxonomy" id="2138241"/>
    <lineage>
        <taxon>Eukaryota</taxon>
        <taxon>Metazoa</taxon>
        <taxon>Ecdysozoa</taxon>
        <taxon>Nematoda</taxon>
        <taxon>Chromadorea</taxon>
        <taxon>Rhabditida</taxon>
        <taxon>Rhabditina</taxon>
        <taxon>Rhabditomorpha</taxon>
        <taxon>Rhabditoidea</taxon>
        <taxon>Rhabditidae</taxon>
        <taxon>Mesorhabditinae</taxon>
        <taxon>Mesorhabditis</taxon>
    </lineage>
</organism>
<proteinExistence type="inferred from homology"/>
<feature type="compositionally biased region" description="Polar residues" evidence="11">
    <location>
        <begin position="1"/>
        <end position="10"/>
    </location>
</feature>
<feature type="region of interest" description="Disordered" evidence="11">
    <location>
        <begin position="1"/>
        <end position="75"/>
    </location>
</feature>
<dbReference type="AlphaFoldDB" id="A0AAF3ESC9"/>
<keyword evidence="5 8" id="KW-0862">Zinc</keyword>
<dbReference type="GO" id="GO:0005615">
    <property type="term" value="C:extracellular space"/>
    <property type="evidence" value="ECO:0007669"/>
    <property type="project" value="TreeGrafter"/>
</dbReference>
<evidence type="ECO:0000256" key="2">
    <source>
        <dbReference type="ARBA" id="ARBA00022670"/>
    </source>
</evidence>
<feature type="transmembrane region" description="Helical" evidence="10">
    <location>
        <begin position="85"/>
        <end position="104"/>
    </location>
</feature>
<dbReference type="GO" id="GO:0042277">
    <property type="term" value="F:peptide binding"/>
    <property type="evidence" value="ECO:0007669"/>
    <property type="project" value="TreeGrafter"/>
</dbReference>
<evidence type="ECO:0000256" key="10">
    <source>
        <dbReference type="RuleBase" id="RU364040"/>
    </source>
</evidence>
<name>A0AAF3ESC9_9BILA</name>
<feature type="compositionally biased region" description="Polar residues" evidence="11">
    <location>
        <begin position="43"/>
        <end position="54"/>
    </location>
</feature>
<evidence type="ECO:0000256" key="1">
    <source>
        <dbReference type="ARBA" id="ARBA00010136"/>
    </source>
</evidence>
<keyword evidence="10" id="KW-0812">Transmembrane</keyword>
<evidence type="ECO:0000256" key="4">
    <source>
        <dbReference type="ARBA" id="ARBA00022801"/>
    </source>
</evidence>
<dbReference type="InterPro" id="IPR001930">
    <property type="entry name" value="Peptidase_M1"/>
</dbReference>
<dbReference type="CDD" id="cd09601">
    <property type="entry name" value="M1_APN-Q_like"/>
    <property type="match status" value="1"/>
</dbReference>
<evidence type="ECO:0000259" key="13">
    <source>
        <dbReference type="Pfam" id="PF17900"/>
    </source>
</evidence>
<feature type="site" description="Transition state stabilizer" evidence="9">
    <location>
        <position position="574"/>
    </location>
</feature>
<dbReference type="GO" id="GO:0006508">
    <property type="term" value="P:proteolysis"/>
    <property type="evidence" value="ECO:0007669"/>
    <property type="project" value="UniProtKB-KW"/>
</dbReference>
<accession>A0AAF3ESC9</accession>
<feature type="domain" description="Aminopeptidase N-like N-terminal" evidence="13">
    <location>
        <begin position="209"/>
        <end position="402"/>
    </location>
</feature>
<keyword evidence="4 10" id="KW-0378">Hydrolase</keyword>
<evidence type="ECO:0000313" key="14">
    <source>
        <dbReference type="Proteomes" id="UP000887575"/>
    </source>
</evidence>
<evidence type="ECO:0000256" key="6">
    <source>
        <dbReference type="ARBA" id="ARBA00023049"/>
    </source>
</evidence>
<evidence type="ECO:0000256" key="7">
    <source>
        <dbReference type="PIRSR" id="PIRSR634016-1"/>
    </source>
</evidence>
<feature type="binding site" evidence="8">
    <location>
        <position position="474"/>
    </location>
    <ligand>
        <name>Zn(2+)</name>
        <dbReference type="ChEBI" id="CHEBI:29105"/>
        <note>catalytic</note>
    </ligand>
</feature>
<dbReference type="SUPFAM" id="SSF55486">
    <property type="entry name" value="Metalloproteases ('zincins'), catalytic domain"/>
    <property type="match status" value="1"/>
</dbReference>
<evidence type="ECO:0000259" key="12">
    <source>
        <dbReference type="Pfam" id="PF01433"/>
    </source>
</evidence>
<dbReference type="WBParaSite" id="MBELARI_LOCUS1703">
    <property type="protein sequence ID" value="MBELARI_LOCUS1703"/>
    <property type="gene ID" value="MBELARI_LOCUS1703"/>
</dbReference>
<feature type="active site" description="Proton acceptor" evidence="7">
    <location>
        <position position="475"/>
    </location>
</feature>
<comment type="cofactor">
    <cofactor evidence="8 10">
        <name>Zn(2+)</name>
        <dbReference type="ChEBI" id="CHEBI:29105"/>
    </cofactor>
    <text evidence="8 10">Binds 1 zinc ion per subunit.</text>
</comment>
<evidence type="ECO:0000256" key="8">
    <source>
        <dbReference type="PIRSR" id="PIRSR634016-3"/>
    </source>
</evidence>
<dbReference type="InterPro" id="IPR014782">
    <property type="entry name" value="Peptidase_M1_dom"/>
</dbReference>
<evidence type="ECO:0000313" key="15">
    <source>
        <dbReference type="WBParaSite" id="MBELARI_LOCUS1703"/>
    </source>
</evidence>
<keyword evidence="14" id="KW-1185">Reference proteome</keyword>
<dbReference type="PANTHER" id="PTHR11533">
    <property type="entry name" value="PROTEASE M1 ZINC METALLOPROTEASE"/>
    <property type="match status" value="1"/>
</dbReference>
<dbReference type="InterPro" id="IPR027268">
    <property type="entry name" value="Peptidase_M4/M1_CTD_sf"/>
</dbReference>
<evidence type="ECO:0000256" key="9">
    <source>
        <dbReference type="PIRSR" id="PIRSR634016-4"/>
    </source>
</evidence>
<dbReference type="Pfam" id="PF17900">
    <property type="entry name" value="Peptidase_M1_N"/>
    <property type="match status" value="1"/>
</dbReference>
<keyword evidence="10" id="KW-0031">Aminopeptidase</keyword>
<dbReference type="GO" id="GO:0005737">
    <property type="term" value="C:cytoplasm"/>
    <property type="evidence" value="ECO:0007669"/>
    <property type="project" value="TreeGrafter"/>
</dbReference>
<dbReference type="GO" id="GO:0016020">
    <property type="term" value="C:membrane"/>
    <property type="evidence" value="ECO:0007669"/>
    <property type="project" value="TreeGrafter"/>
</dbReference>
<dbReference type="Pfam" id="PF01433">
    <property type="entry name" value="Peptidase_M1"/>
    <property type="match status" value="1"/>
</dbReference>
<comment type="similarity">
    <text evidence="1 10">Belongs to the peptidase M1 family.</text>
</comment>
<dbReference type="Gene3D" id="2.60.40.1730">
    <property type="entry name" value="tricorn interacting facor f3 domain"/>
    <property type="match status" value="1"/>
</dbReference>
<dbReference type="SUPFAM" id="SSF63737">
    <property type="entry name" value="Leukotriene A4 hydrolase N-terminal domain"/>
    <property type="match status" value="1"/>
</dbReference>
<dbReference type="InterPro" id="IPR042097">
    <property type="entry name" value="Aminopeptidase_N-like_N_sf"/>
</dbReference>
<feature type="domain" description="Peptidase M1 membrane alanine aminopeptidase" evidence="12">
    <location>
        <begin position="420"/>
        <end position="614"/>
    </location>
</feature>
<keyword evidence="2 10" id="KW-0645">Protease</keyword>
<dbReference type="InterPro" id="IPR045357">
    <property type="entry name" value="Aminopeptidase_N-like_N"/>
</dbReference>
<keyword evidence="10" id="KW-1133">Transmembrane helix</keyword>
<dbReference type="Proteomes" id="UP000887575">
    <property type="component" value="Unassembled WGS sequence"/>
</dbReference>
<dbReference type="GO" id="GO:0008270">
    <property type="term" value="F:zinc ion binding"/>
    <property type="evidence" value="ECO:0007669"/>
    <property type="project" value="UniProtKB-UniRule"/>
</dbReference>
<dbReference type="GO" id="GO:0043171">
    <property type="term" value="P:peptide catabolic process"/>
    <property type="evidence" value="ECO:0007669"/>
    <property type="project" value="TreeGrafter"/>
</dbReference>
<feature type="binding site" evidence="8">
    <location>
        <position position="498"/>
    </location>
    <ligand>
        <name>Zn(2+)</name>
        <dbReference type="ChEBI" id="CHEBI:29105"/>
        <note>catalytic</note>
    </ligand>
</feature>
<sequence length="729" mass="83499">MPSNRSSWATSEAPAGDTASRPRDRHKIPLARFANEKSGKLESANSQSQKTTEGQTKEATTETSVKSPDVKFEKRSKKAQKKSKVLFIAALIVIAFVVGVVVVLPKFDTTAEAAKPTTLVPPRIPTTTINPSKTSRHYIHAYYNDSKRSKQEEVYEIGGAYPNVTNLKLLSTTWQIPTENYRPLGYQLRLFVRLPGYGIDDAPIPKKLHWTTLGKVRILIEIDKNPENFIELHSKNLKIKAATLREVQLKNKNEDAIFKYKLVGQTRRLAFQHNEQIERVGFGDGKPILAGKYILEIVYDGEINNTLTGLYSSCTTDSQIKKGSCIATTQMEPTNARMMVPCFDEPRFKAIWSLIIFHPTGTEANSNMNSEFSEIDSITGSEARLTWNITKFANTPKMSSYLLALVVHAWEGPDTITTNNVEIRALSSFEQFFGVKYPLPKLDLFAVARYGEGAMENWGLMIFKERWLLVDPKHESIGHQWFGNLVTMNWWNEIWLNEGFADFAEFLGRLSHMSFDDAVIEYLLNERNKIMYGEVAYAQNGWSKISKQKYPDGRYNRCPRTPIEIRYMFDMHAYKRRPWNLLNIQSFGSSSLFTNIKAYLDKHKYSTSHSMDVLGEDLFKDQLWINAQKILEDHLTNIDEAIPRSKTGQKEKGLIERNLISAFPPIINMDGRAYTRVCYGKNWPLVFQAFRFAISFAYSDSHLRRFVLYGCCWTSQLWDCSRVRIFSLK</sequence>
<dbReference type="InterPro" id="IPR050344">
    <property type="entry name" value="Peptidase_M1_aminopeptidases"/>
</dbReference>
<evidence type="ECO:0000256" key="5">
    <source>
        <dbReference type="ARBA" id="ARBA00022833"/>
    </source>
</evidence>
<feature type="binding site" evidence="8">
    <location>
        <position position="479"/>
    </location>
    <ligand>
        <name>Zn(2+)</name>
        <dbReference type="ChEBI" id="CHEBI:29105"/>
        <note>catalytic</note>
    </ligand>
</feature>